<protein>
    <submittedName>
        <fullName evidence="2">Efflux RND transporter permease subunit</fullName>
    </submittedName>
</protein>
<feature type="transmembrane region" description="Helical" evidence="1">
    <location>
        <begin position="365"/>
        <end position="382"/>
    </location>
</feature>
<feature type="transmembrane region" description="Helical" evidence="1">
    <location>
        <begin position="1073"/>
        <end position="1095"/>
    </location>
</feature>
<keyword evidence="1" id="KW-1133">Transmembrane helix</keyword>
<dbReference type="SUPFAM" id="SSF82866">
    <property type="entry name" value="Multidrug efflux transporter AcrB transmembrane domain"/>
    <property type="match status" value="2"/>
</dbReference>
<dbReference type="Gene3D" id="1.20.1640.10">
    <property type="entry name" value="Multidrug efflux transporter AcrB transmembrane domain"/>
    <property type="match status" value="3"/>
</dbReference>
<feature type="transmembrane region" description="Helical" evidence="1">
    <location>
        <begin position="412"/>
        <end position="436"/>
    </location>
</feature>
<evidence type="ECO:0000256" key="1">
    <source>
        <dbReference type="SAM" id="Phobius"/>
    </source>
</evidence>
<dbReference type="Gene3D" id="3.30.70.1430">
    <property type="entry name" value="Multidrug efflux transporter AcrB pore domain"/>
    <property type="match status" value="2"/>
</dbReference>
<keyword evidence="1" id="KW-0812">Transmembrane</keyword>
<dbReference type="PRINTS" id="PR00702">
    <property type="entry name" value="ACRIFLAVINRP"/>
</dbReference>
<organism evidence="2 3">
    <name type="scientific">Fusibacter ferrireducens</name>
    <dbReference type="NCBI Taxonomy" id="2785058"/>
    <lineage>
        <taxon>Bacteria</taxon>
        <taxon>Bacillati</taxon>
        <taxon>Bacillota</taxon>
        <taxon>Clostridia</taxon>
        <taxon>Eubacteriales</taxon>
        <taxon>Eubacteriales Family XII. Incertae Sedis</taxon>
        <taxon>Fusibacter</taxon>
    </lineage>
</organism>
<feature type="transmembrane region" description="Helical" evidence="1">
    <location>
        <begin position="533"/>
        <end position="550"/>
    </location>
</feature>
<gene>
    <name evidence="2" type="ORF">ISU02_04330</name>
</gene>
<keyword evidence="1" id="KW-0472">Membrane</keyword>
<keyword evidence="3" id="KW-1185">Reference proteome</keyword>
<feature type="transmembrane region" description="Helical" evidence="1">
    <location>
        <begin position="970"/>
        <end position="988"/>
    </location>
</feature>
<reference evidence="2 3" key="1">
    <citation type="submission" date="2020-11" db="EMBL/GenBank/DDBJ databases">
        <title>Fusibacter basophilias sp. nov.</title>
        <authorList>
            <person name="Qiu D."/>
        </authorList>
    </citation>
    <scope>NUCLEOTIDE SEQUENCE [LARGE SCALE GENOMIC DNA]</scope>
    <source>
        <strain evidence="2 3">Q10-2</strain>
    </source>
</reference>
<feature type="transmembrane region" description="Helical" evidence="1">
    <location>
        <begin position="556"/>
        <end position="577"/>
    </location>
</feature>
<dbReference type="RefSeq" id="WP_194700560.1">
    <property type="nucleotide sequence ID" value="NZ_JADKNH010000002.1"/>
</dbReference>
<dbReference type="SUPFAM" id="SSF82714">
    <property type="entry name" value="Multidrug efflux transporter AcrB TolC docking domain, DN and DC subdomains"/>
    <property type="match status" value="2"/>
</dbReference>
<dbReference type="InterPro" id="IPR027463">
    <property type="entry name" value="AcrB_DN_DC_subdom"/>
</dbReference>
<name>A0ABR9ZPE0_9FIRM</name>
<comment type="caution">
    <text evidence="2">The sequence shown here is derived from an EMBL/GenBank/DDBJ whole genome shotgun (WGS) entry which is preliminary data.</text>
</comment>
<dbReference type="SUPFAM" id="SSF82693">
    <property type="entry name" value="Multidrug efflux transporter AcrB pore domain, PN1, PN2, PC1 and PC2 subdomains"/>
    <property type="match status" value="3"/>
</dbReference>
<accession>A0ABR9ZPE0</accession>
<sequence>MNQNEELQSIPELQQPKNILGRWAAFFIDRYKIVYLILVAIVIVGVSAYFGLPRELNPEIVLPYGQVFVMYPGAAPEEVETLITDVLETKLEEIEDVKMLSSFSSSGASSVWLEFEQGVDMEKKMNEVREKANSASLEFPADAETPVVSSLESNNSPIMIINLSGDYDLVTLKSIAEDIKLRLESNSDVSEVLIIGGLEREIKVHVSPQKLALYGISLNQIKNSIALANLNYPGGTAKLDEKTYNIRTVGELQSVDALNDVIIAYHGAGPIRIKDVAVVEDGYKEVESYSRMSIGLDSNQPSMKTAVALSVKKKESADIIKTSSIVREIIDSEKGTLYPEDLQVEVSGDTADFVRDSLGAVTNNALSGLFLVIIVLFLFIGLREAGIVSIVIPLAIMMTLYFLNLIDMTLNTITLFSMVLAVGMLVDNGIVIMENIDRLRSMGIDAKLAAEAGTNQIAPAIMASTLTTLAAFFPIALTPGIMGEFIRSIPITVMLALGSSFLLAVTVTPALCSRLLSKQHEVTLATPKTRSQISKVLSVLLIVVLSMQAFKDDNSYGLLSFLFAILFGGLMFAKVYLGKKNKGHHPIIEGYGERLYKIVSKRSKRWTVIIVLILAFVTSLSLIPLGLLKVEMFSQTDYERLYVDINTPKGSTLEQTNAVVYKVEKVLFGYSEIKTFVSNVGITGADSFNSFDAASGGGTPNIARVTIDLCKEEERSRTSMALAAELREKLKSISGAEITIIELESGPPSGGPISIGLIGEDLNEMEGVANDFQSVLDTIPGTRDTGTSLSSGGPELEIFIDKEKAAKFGLDELTISSTIRNTVSGIKATTYRSNQDDIDVMIYSGMDDIHTKRDLESLYFYNNVGQAIKFSQIARFQESEVSAMIRHEEGKRRVNITAETETDANTVEIIDQFKAKIADYKLPSGVTITYGGEIGDMKDSFLDMFTNMLIAAILVYLILAVQFNSLTQPFIILFAVPLGLIGVMPGLYLTGNNFGFLAFIGVVALVGIAVNDAIVLVDYINYLRRNGYELLDAVRETGKTRFMPVLATTITTAGGILPLTLKQEFFEQMGFALIFGLMMSTILTLVAIPTLYTMLESFKLNRMNKREKKKARNDAAQNAATV</sequence>
<feature type="transmembrane region" description="Helical" evidence="1">
    <location>
        <begin position="994"/>
        <end position="1021"/>
    </location>
</feature>
<dbReference type="EMBL" id="JADKNH010000002">
    <property type="protein sequence ID" value="MBF4692327.1"/>
    <property type="molecule type" value="Genomic_DNA"/>
</dbReference>
<dbReference type="PANTHER" id="PTHR32063:SF0">
    <property type="entry name" value="SWARMING MOTILITY PROTEIN SWRC"/>
    <property type="match status" value="1"/>
</dbReference>
<feature type="transmembrane region" description="Helical" evidence="1">
    <location>
        <begin position="489"/>
        <end position="512"/>
    </location>
</feature>
<evidence type="ECO:0000313" key="3">
    <source>
        <dbReference type="Proteomes" id="UP000614200"/>
    </source>
</evidence>
<dbReference type="InterPro" id="IPR001036">
    <property type="entry name" value="Acrflvin-R"/>
</dbReference>
<feature type="transmembrane region" description="Helical" evidence="1">
    <location>
        <begin position="387"/>
        <end position="406"/>
    </location>
</feature>
<feature type="transmembrane region" description="Helical" evidence="1">
    <location>
        <begin position="944"/>
        <end position="963"/>
    </location>
</feature>
<dbReference type="Gene3D" id="3.30.70.1440">
    <property type="entry name" value="Multidrug efflux transporter AcrB pore domain"/>
    <property type="match status" value="1"/>
</dbReference>
<evidence type="ECO:0000313" key="2">
    <source>
        <dbReference type="EMBL" id="MBF4692327.1"/>
    </source>
</evidence>
<feature type="transmembrane region" description="Helical" evidence="1">
    <location>
        <begin position="457"/>
        <end position="477"/>
    </location>
</feature>
<dbReference type="Proteomes" id="UP000614200">
    <property type="component" value="Unassembled WGS sequence"/>
</dbReference>
<proteinExistence type="predicted"/>
<dbReference type="Gene3D" id="3.30.70.1320">
    <property type="entry name" value="Multidrug efflux transporter AcrB pore domain like"/>
    <property type="match status" value="1"/>
</dbReference>
<feature type="transmembrane region" description="Helical" evidence="1">
    <location>
        <begin position="33"/>
        <end position="52"/>
    </location>
</feature>
<dbReference type="PANTHER" id="PTHR32063">
    <property type="match status" value="1"/>
</dbReference>
<dbReference type="Gene3D" id="3.30.2090.10">
    <property type="entry name" value="Multidrug efflux transporter AcrB TolC docking domain, DN and DC subdomains"/>
    <property type="match status" value="2"/>
</dbReference>
<feature type="transmembrane region" description="Helical" evidence="1">
    <location>
        <begin position="606"/>
        <end position="628"/>
    </location>
</feature>
<feature type="transmembrane region" description="Helical" evidence="1">
    <location>
        <begin position="1042"/>
        <end position="1061"/>
    </location>
</feature>
<dbReference type="Pfam" id="PF00873">
    <property type="entry name" value="ACR_tran"/>
    <property type="match status" value="2"/>
</dbReference>